<dbReference type="Gene3D" id="2.60.120.430">
    <property type="entry name" value="Galactose-binding lectin"/>
    <property type="match status" value="1"/>
</dbReference>
<dbReference type="InterPro" id="IPR008979">
    <property type="entry name" value="Galactose-bd-like_sf"/>
</dbReference>
<dbReference type="Proteomes" id="UP001149400">
    <property type="component" value="Unassembled WGS sequence"/>
</dbReference>
<evidence type="ECO:0000313" key="1">
    <source>
        <dbReference type="EMBL" id="MDD1796412.1"/>
    </source>
</evidence>
<dbReference type="EMBL" id="JAJUBC010000069">
    <property type="protein sequence ID" value="MDD1796412.1"/>
    <property type="molecule type" value="Genomic_DNA"/>
</dbReference>
<accession>A0ABT5R813</accession>
<dbReference type="SUPFAM" id="SSF49785">
    <property type="entry name" value="Galactose-binding domain-like"/>
    <property type="match status" value="1"/>
</dbReference>
<evidence type="ECO:0000313" key="2">
    <source>
        <dbReference type="Proteomes" id="UP001149400"/>
    </source>
</evidence>
<sequence>DITVNEWGPNWGDSSSRIVDGTLDGSPAKVMNVGAGQVFAGIDFSSAAFDATSFTTFNMQYKVDSLLAGQVVNIKLSNHSGGAGETSAIQYTSTPTSEDVVTLAIPLSDFTSASANGDLSRNAIAQIVITASRADGNESVDVYLDNIYFSK</sequence>
<comment type="caution">
    <text evidence="1">The sequence shown here is derived from an EMBL/GenBank/DDBJ whole genome shotgun (WGS) entry which is preliminary data.</text>
</comment>
<name>A0ABT5R813_9GAMM</name>
<gene>
    <name evidence="1" type="ORF">LRP50_25175</name>
</gene>
<feature type="non-terminal residue" evidence="1">
    <location>
        <position position="1"/>
    </location>
</feature>
<proteinExistence type="predicted"/>
<reference evidence="1" key="1">
    <citation type="submission" date="2021-12" db="EMBL/GenBank/DDBJ databases">
        <title>Enterovibrio ZSDZ35 sp. nov. and Enterovibrio ZSDZ42 sp. nov., isolated from coastal seawater in Qingdao.</title>
        <authorList>
            <person name="Zhang P."/>
        </authorList>
    </citation>
    <scope>NUCLEOTIDE SEQUENCE</scope>
    <source>
        <strain evidence="1">ZSDZ42</strain>
    </source>
</reference>
<protein>
    <submittedName>
        <fullName evidence="1">Uncharacterized protein</fullName>
    </submittedName>
</protein>
<keyword evidence="2" id="KW-1185">Reference proteome</keyword>
<organism evidence="1 2">
    <name type="scientific">Enterovibrio gelatinilyticus</name>
    <dbReference type="NCBI Taxonomy" id="2899819"/>
    <lineage>
        <taxon>Bacteria</taxon>
        <taxon>Pseudomonadati</taxon>
        <taxon>Pseudomonadota</taxon>
        <taxon>Gammaproteobacteria</taxon>
        <taxon>Vibrionales</taxon>
        <taxon>Vibrionaceae</taxon>
        <taxon>Enterovibrio</taxon>
    </lineage>
</organism>
<dbReference type="RefSeq" id="WP_274167135.1">
    <property type="nucleotide sequence ID" value="NZ_JAJUBC010000069.1"/>
</dbReference>